<evidence type="ECO:0000256" key="2">
    <source>
        <dbReference type="ARBA" id="ARBA00022723"/>
    </source>
</evidence>
<dbReference type="GO" id="GO:0005634">
    <property type="term" value="C:nucleus"/>
    <property type="evidence" value="ECO:0007669"/>
    <property type="project" value="UniProtKB-SubCell"/>
</dbReference>
<dbReference type="OrthoDB" id="4934715at2759"/>
<organism evidence="6">
    <name type="scientific">Eremomyces bilateralis CBS 781.70</name>
    <dbReference type="NCBI Taxonomy" id="1392243"/>
    <lineage>
        <taxon>Eukaryota</taxon>
        <taxon>Fungi</taxon>
        <taxon>Dikarya</taxon>
        <taxon>Ascomycota</taxon>
        <taxon>Pezizomycotina</taxon>
        <taxon>Dothideomycetes</taxon>
        <taxon>Dothideomycetes incertae sedis</taxon>
        <taxon>Eremomycetales</taxon>
        <taxon>Eremomycetaceae</taxon>
        <taxon>Eremomyces</taxon>
    </lineage>
</organism>
<dbReference type="Pfam" id="PF04082">
    <property type="entry name" value="Fungal_trans"/>
    <property type="match status" value="1"/>
</dbReference>
<keyword evidence="7" id="KW-1185">Reference proteome</keyword>
<dbReference type="GO" id="GO:0000981">
    <property type="term" value="F:DNA-binding transcription factor activity, RNA polymerase II-specific"/>
    <property type="evidence" value="ECO:0007669"/>
    <property type="project" value="InterPro"/>
</dbReference>
<dbReference type="SUPFAM" id="SSF57701">
    <property type="entry name" value="Zn2/Cys6 DNA-binding domain"/>
    <property type="match status" value="1"/>
</dbReference>
<dbReference type="InterPro" id="IPR001138">
    <property type="entry name" value="Zn2Cys6_DnaBD"/>
</dbReference>
<proteinExistence type="predicted"/>
<feature type="region of interest" description="Disordered" evidence="4">
    <location>
        <begin position="94"/>
        <end position="127"/>
    </location>
</feature>
<protein>
    <recommendedName>
        <fullName evidence="5">Zn(2)-C6 fungal-type domain-containing protein</fullName>
    </recommendedName>
</protein>
<dbReference type="InterPro" id="IPR036864">
    <property type="entry name" value="Zn2-C6_fun-type_DNA-bd_sf"/>
</dbReference>
<dbReference type="SMART" id="SM00906">
    <property type="entry name" value="Fungal_trans"/>
    <property type="match status" value="1"/>
</dbReference>
<keyword evidence="3" id="KW-0539">Nucleus</keyword>
<dbReference type="CDD" id="cd12148">
    <property type="entry name" value="fungal_TF_MHR"/>
    <property type="match status" value="1"/>
</dbReference>
<dbReference type="Gene3D" id="4.10.240.10">
    <property type="entry name" value="Zn(2)-C6 fungal-type DNA-binding domain"/>
    <property type="match status" value="1"/>
</dbReference>
<keyword evidence="2" id="KW-0479">Metal-binding</keyword>
<evidence type="ECO:0000256" key="3">
    <source>
        <dbReference type="ARBA" id="ARBA00023242"/>
    </source>
</evidence>
<dbReference type="GO" id="GO:0006351">
    <property type="term" value="P:DNA-templated transcription"/>
    <property type="evidence" value="ECO:0007669"/>
    <property type="project" value="InterPro"/>
</dbReference>
<evidence type="ECO:0000259" key="5">
    <source>
        <dbReference type="PROSITE" id="PS50048"/>
    </source>
</evidence>
<dbReference type="PANTHER" id="PTHR31001">
    <property type="entry name" value="UNCHARACTERIZED TRANSCRIPTIONAL REGULATORY PROTEIN"/>
    <property type="match status" value="1"/>
</dbReference>
<feature type="region of interest" description="Disordered" evidence="4">
    <location>
        <begin position="1"/>
        <end position="21"/>
    </location>
</feature>
<dbReference type="EMBL" id="ML975152">
    <property type="protein sequence ID" value="KAF1815012.1"/>
    <property type="molecule type" value="Genomic_DNA"/>
</dbReference>
<comment type="subcellular location">
    <subcellularLocation>
        <location evidence="1">Nucleus</location>
    </subcellularLocation>
</comment>
<reference evidence="6 8" key="1">
    <citation type="submission" date="2020-01" db="EMBL/GenBank/DDBJ databases">
        <authorList>
            <consortium name="DOE Joint Genome Institute"/>
            <person name="Haridas S."/>
            <person name="Albert R."/>
            <person name="Binder M."/>
            <person name="Bloem J."/>
            <person name="Labutti K."/>
            <person name="Salamov A."/>
            <person name="Andreopoulos B."/>
            <person name="Baker S.E."/>
            <person name="Barry K."/>
            <person name="Bills G."/>
            <person name="Bluhm B.H."/>
            <person name="Cannon C."/>
            <person name="Castanera R."/>
            <person name="Culley D.E."/>
            <person name="Daum C."/>
            <person name="Ezra D."/>
            <person name="Gonzalez J.B."/>
            <person name="Henrissat B."/>
            <person name="Kuo A."/>
            <person name="Liang C."/>
            <person name="Lipzen A."/>
            <person name="Lutzoni F."/>
            <person name="Magnuson J."/>
            <person name="Mondo S."/>
            <person name="Nolan M."/>
            <person name="Ohm R."/>
            <person name="Pangilinan J."/>
            <person name="Park H.-J."/>
            <person name="Ramirez L."/>
            <person name="Alfaro M."/>
            <person name="Sun H."/>
            <person name="Tritt A."/>
            <person name="Yoshinaga Y."/>
            <person name="Zwiers L.-H."/>
            <person name="Turgeon B.G."/>
            <person name="Goodwin S.B."/>
            <person name="Spatafora J.W."/>
            <person name="Crous P.W."/>
            <person name="Grigoriev I.V."/>
        </authorList>
    </citation>
    <scope>NUCLEOTIDE SEQUENCE</scope>
    <source>
        <strain evidence="6 8">CBS 781.70</strain>
    </source>
</reference>
<evidence type="ECO:0000313" key="8">
    <source>
        <dbReference type="RefSeq" id="XP_033536643.1"/>
    </source>
</evidence>
<feature type="domain" description="Zn(2)-C6 fungal-type" evidence="5">
    <location>
        <begin position="26"/>
        <end position="55"/>
    </location>
</feature>
<gene>
    <name evidence="6 8" type="ORF">P152DRAFT_456046</name>
</gene>
<reference evidence="8" key="2">
    <citation type="submission" date="2020-04" db="EMBL/GenBank/DDBJ databases">
        <authorList>
            <consortium name="NCBI Genome Project"/>
        </authorList>
    </citation>
    <scope>NUCLEOTIDE SEQUENCE</scope>
    <source>
        <strain evidence="8">CBS 781.70</strain>
    </source>
</reference>
<name>A0A6G1GAH5_9PEZI</name>
<dbReference type="AlphaFoldDB" id="A0A6G1GAH5"/>
<dbReference type="CDD" id="cd00067">
    <property type="entry name" value="GAL4"/>
    <property type="match status" value="1"/>
</dbReference>
<evidence type="ECO:0000256" key="1">
    <source>
        <dbReference type="ARBA" id="ARBA00004123"/>
    </source>
</evidence>
<evidence type="ECO:0000313" key="7">
    <source>
        <dbReference type="Proteomes" id="UP000504638"/>
    </source>
</evidence>
<dbReference type="Pfam" id="PF00172">
    <property type="entry name" value="Zn_clus"/>
    <property type="match status" value="1"/>
</dbReference>
<dbReference type="PROSITE" id="PS50048">
    <property type="entry name" value="ZN2_CY6_FUNGAL_2"/>
    <property type="match status" value="1"/>
</dbReference>
<dbReference type="InterPro" id="IPR007219">
    <property type="entry name" value="XnlR_reg_dom"/>
</dbReference>
<dbReference type="SMART" id="SM00066">
    <property type="entry name" value="GAL4"/>
    <property type="match status" value="1"/>
</dbReference>
<dbReference type="GeneID" id="54419486"/>
<dbReference type="GO" id="GO:0003677">
    <property type="term" value="F:DNA binding"/>
    <property type="evidence" value="ECO:0007669"/>
    <property type="project" value="InterPro"/>
</dbReference>
<dbReference type="PROSITE" id="PS00463">
    <property type="entry name" value="ZN2_CY6_FUNGAL_1"/>
    <property type="match status" value="1"/>
</dbReference>
<evidence type="ECO:0000313" key="6">
    <source>
        <dbReference type="EMBL" id="KAF1815012.1"/>
    </source>
</evidence>
<dbReference type="GO" id="GO:0008270">
    <property type="term" value="F:zinc ion binding"/>
    <property type="evidence" value="ECO:0007669"/>
    <property type="project" value="InterPro"/>
</dbReference>
<dbReference type="Proteomes" id="UP000504638">
    <property type="component" value="Unplaced"/>
</dbReference>
<sequence>MATTSARATPPKLVPPNRRRDKPQLSCNLCRRRKLRCDRSDPCCNCTKRGLTCTYACLPNRSSNSKQEENPDRGLFDRISQLEVLVNKLQRKLDASQGAEAVKSPRSPRGRASNGIHDGTTLGPELADEQLTDTFGRMCLREKTSKYVSESHWGSMLDDLGELEDLESNKGDVEMKNEEGPELLYGNNRASRQQILSSLPQRAICDSMIDTFFMKLGLASGVLHQPTFAKEYAAFWDNPADTPIMWIGILYSVLCVVKMFEAFMGGVTPVGIVEPARTYALVAIGRNGKDTQCYRQRAAQCLVMGKYLKGDPYTVEGLLLYSLIEYLLSPDSPVGAHVLFSILARVAIRMGYHRDPSHFPKISALQGEIRRRVWAFVCEGDLLVSFAVGLPRSIKESISDTGRPSNFLDGDIDESMHQLPAPRPLTEYTPVLFNIHRRQIGHLMGEILDLMNSPTPKPYSEIMRLDSLLCETVSDFPECLRFKPGDEGKDCGYVHLCRMYLDEAFNKARCILHRKHLVAGRTLPQYAFSRSMCLEAALNILKLQISSADMTVSGVAVLGIALELKRWKLYTIVNQNHLLATTILCVDLYRELLQDPDVRQQPPSLNNPTVIGVLKHTYGLLEEYGRMYQEPQRVMQALGMVLEKAEKMNSDTYGHCPLYIPDNFDTATAASASHSSSSATYVPTPALNSVGSVTSVQNPTLESMATPNMFPDLWSFANFPVGAPYAVANHPDPLHWVSHRFL</sequence>
<dbReference type="InterPro" id="IPR050613">
    <property type="entry name" value="Sec_Metabolite_Reg"/>
</dbReference>
<dbReference type="RefSeq" id="XP_033536643.1">
    <property type="nucleotide sequence ID" value="XM_033678916.1"/>
</dbReference>
<dbReference type="PANTHER" id="PTHR31001:SF74">
    <property type="entry name" value="ZN(II)2CYS6 TRANSCRIPTION FACTOR (EUROFUNG)"/>
    <property type="match status" value="1"/>
</dbReference>
<accession>A0A6G1GAH5</accession>
<evidence type="ECO:0000256" key="4">
    <source>
        <dbReference type="SAM" id="MobiDB-lite"/>
    </source>
</evidence>
<reference evidence="8" key="3">
    <citation type="submission" date="2025-04" db="UniProtKB">
        <authorList>
            <consortium name="RefSeq"/>
        </authorList>
    </citation>
    <scope>IDENTIFICATION</scope>
    <source>
        <strain evidence="8">CBS 781.70</strain>
    </source>
</reference>